<sequence length="79" mass="8880">MLIISYFTFIRLRRYDKLLKGGGPSSSSKDEDCFDGADHKLREDPSLLPSIAMAATKGDSLPVDMEETLDSHGYRWLDV</sequence>
<dbReference type="EMBL" id="KI394342">
    <property type="protein sequence ID" value="ERN03653.1"/>
    <property type="molecule type" value="Genomic_DNA"/>
</dbReference>
<protein>
    <submittedName>
        <fullName evidence="1">Uncharacterized protein</fullName>
    </submittedName>
</protein>
<name>W1P6V4_AMBTC</name>
<accession>W1P6V4</accession>
<evidence type="ECO:0000313" key="2">
    <source>
        <dbReference type="Proteomes" id="UP000017836"/>
    </source>
</evidence>
<evidence type="ECO:0000313" key="1">
    <source>
        <dbReference type="EMBL" id="ERN03653.1"/>
    </source>
</evidence>
<keyword evidence="2" id="KW-1185">Reference proteome</keyword>
<proteinExistence type="predicted"/>
<reference evidence="2" key="1">
    <citation type="journal article" date="2013" name="Science">
        <title>The Amborella genome and the evolution of flowering plants.</title>
        <authorList>
            <consortium name="Amborella Genome Project"/>
        </authorList>
    </citation>
    <scope>NUCLEOTIDE SEQUENCE [LARGE SCALE GENOMIC DNA]</scope>
</reference>
<gene>
    <name evidence="1" type="ORF">AMTR_s00144p00049150</name>
</gene>
<dbReference type="AlphaFoldDB" id="W1P6V4"/>
<dbReference type="HOGENOM" id="CLU_2609285_0_0_1"/>
<dbReference type="Gramene" id="ERN03653">
    <property type="protein sequence ID" value="ERN03653"/>
    <property type="gene ID" value="AMTR_s00144p00049150"/>
</dbReference>
<organism evidence="1 2">
    <name type="scientific">Amborella trichopoda</name>
    <dbReference type="NCBI Taxonomy" id="13333"/>
    <lineage>
        <taxon>Eukaryota</taxon>
        <taxon>Viridiplantae</taxon>
        <taxon>Streptophyta</taxon>
        <taxon>Embryophyta</taxon>
        <taxon>Tracheophyta</taxon>
        <taxon>Spermatophyta</taxon>
        <taxon>Magnoliopsida</taxon>
        <taxon>Amborellales</taxon>
        <taxon>Amborellaceae</taxon>
        <taxon>Amborella</taxon>
    </lineage>
</organism>
<dbReference type="Proteomes" id="UP000017836">
    <property type="component" value="Unassembled WGS sequence"/>
</dbReference>